<reference evidence="1" key="2">
    <citation type="journal article" date="2022" name="New Phytol.">
        <title>Evolutionary transition to the ectomycorrhizal habit in the genomes of a hyperdiverse lineage of mushroom-forming fungi.</title>
        <authorList>
            <person name="Looney B."/>
            <person name="Miyauchi S."/>
            <person name="Morin E."/>
            <person name="Drula E."/>
            <person name="Courty P.E."/>
            <person name="Kohler A."/>
            <person name="Kuo A."/>
            <person name="LaButti K."/>
            <person name="Pangilinan J."/>
            <person name="Lipzen A."/>
            <person name="Riley R."/>
            <person name="Andreopoulos W."/>
            <person name="He G."/>
            <person name="Johnson J."/>
            <person name="Nolan M."/>
            <person name="Tritt A."/>
            <person name="Barry K.W."/>
            <person name="Grigoriev I.V."/>
            <person name="Nagy L.G."/>
            <person name="Hibbett D."/>
            <person name="Henrissat B."/>
            <person name="Matheny P.B."/>
            <person name="Labbe J."/>
            <person name="Martin F.M."/>
        </authorList>
    </citation>
    <scope>NUCLEOTIDE SEQUENCE</scope>
    <source>
        <strain evidence="1">HHB10654</strain>
    </source>
</reference>
<protein>
    <submittedName>
        <fullName evidence="1">Uncharacterized protein</fullName>
    </submittedName>
</protein>
<name>A0ACB8SVR8_9AGAM</name>
<sequence>MACSGHAHSQPCTRECFGLRLGLLKRSCAAYGHSTPLCNPVLTQSDVVVLPRTTFGLVVRHPHMREPRGQPVADGLSSALTPWPPLSLQDKTRRDAVVGAQPSAVLLPSPRYALPFLQSPMVLQRLPRPPPRVRRNPAKRVLMPSGHSIHTYGRVSARPQMTAHNRVASRLSPEIMEMVFWFAAVAWPASKRAGEGRRYDLGWIRVTHVCRYWREVALHNYRLWLEISLDEVSAPWRSAMLVRSRNRPLALSVDLRQSEPDRRDDLVSAIVEDSTIRRTRHLEVQLPLGRDAAFQVVVDVFMRSQPAPLLESLDMTNNPTNPPCAIPPSASAPGMPYAPNLKFLRLVDCYIDWSDHRFEALTHIDIQITRFPMASYEHAATPYDLVNGLRRMPALETLRLFNVFRELDDHERAMGPLLLPKDVAKLPNLTELWLFGPTRSCIELVIHLEYPATTRVTMRTGGPATLDLPQLLSRLPTMRTLRLDFRDRAAVLMKLWAVHHDHESVEKAIPDFDLRIERSPVHEPQANYVSGNPLQGLNLRNLSSLIYDASVGESDLWSEVRWRELLAPAVNIKALHLIDQRALAGSILALTNPVEGKHTSICGPDLMMLFPVLKMLSFSGFTVNPNKFLVDGLPLLETLYRCIEIRRARECKIEMIMLPGPIFILFPPEIPRVRLEELLDPQIRHAMW</sequence>
<proteinExistence type="predicted"/>
<keyword evidence="2" id="KW-1185">Reference proteome</keyword>
<comment type="caution">
    <text evidence="1">The sequence shown here is derived from an EMBL/GenBank/DDBJ whole genome shotgun (WGS) entry which is preliminary data.</text>
</comment>
<evidence type="ECO:0000313" key="2">
    <source>
        <dbReference type="Proteomes" id="UP000814140"/>
    </source>
</evidence>
<gene>
    <name evidence="1" type="ORF">BV25DRAFT_978029</name>
</gene>
<organism evidence="1 2">
    <name type="scientific">Artomyces pyxidatus</name>
    <dbReference type="NCBI Taxonomy" id="48021"/>
    <lineage>
        <taxon>Eukaryota</taxon>
        <taxon>Fungi</taxon>
        <taxon>Dikarya</taxon>
        <taxon>Basidiomycota</taxon>
        <taxon>Agaricomycotina</taxon>
        <taxon>Agaricomycetes</taxon>
        <taxon>Russulales</taxon>
        <taxon>Auriscalpiaceae</taxon>
        <taxon>Artomyces</taxon>
    </lineage>
</organism>
<reference evidence="1" key="1">
    <citation type="submission" date="2021-03" db="EMBL/GenBank/DDBJ databases">
        <authorList>
            <consortium name="DOE Joint Genome Institute"/>
            <person name="Ahrendt S."/>
            <person name="Looney B.P."/>
            <person name="Miyauchi S."/>
            <person name="Morin E."/>
            <person name="Drula E."/>
            <person name="Courty P.E."/>
            <person name="Chicoki N."/>
            <person name="Fauchery L."/>
            <person name="Kohler A."/>
            <person name="Kuo A."/>
            <person name="Labutti K."/>
            <person name="Pangilinan J."/>
            <person name="Lipzen A."/>
            <person name="Riley R."/>
            <person name="Andreopoulos W."/>
            <person name="He G."/>
            <person name="Johnson J."/>
            <person name="Barry K.W."/>
            <person name="Grigoriev I.V."/>
            <person name="Nagy L."/>
            <person name="Hibbett D."/>
            <person name="Henrissat B."/>
            <person name="Matheny P.B."/>
            <person name="Labbe J."/>
            <person name="Martin F."/>
        </authorList>
    </citation>
    <scope>NUCLEOTIDE SEQUENCE</scope>
    <source>
        <strain evidence="1">HHB10654</strain>
    </source>
</reference>
<evidence type="ECO:0000313" key="1">
    <source>
        <dbReference type="EMBL" id="KAI0060060.1"/>
    </source>
</evidence>
<dbReference type="Proteomes" id="UP000814140">
    <property type="component" value="Unassembled WGS sequence"/>
</dbReference>
<dbReference type="EMBL" id="MU277221">
    <property type="protein sequence ID" value="KAI0060060.1"/>
    <property type="molecule type" value="Genomic_DNA"/>
</dbReference>
<accession>A0ACB8SVR8</accession>